<dbReference type="Gene3D" id="3.20.20.140">
    <property type="entry name" value="Metal-dependent hydrolases"/>
    <property type="match status" value="1"/>
</dbReference>
<feature type="binding site" evidence="3">
    <location>
        <position position="159"/>
    </location>
    <ligand>
        <name>a divalent metal cation</name>
        <dbReference type="ChEBI" id="CHEBI:60240"/>
        <label>2</label>
    </ligand>
</feature>
<reference evidence="4" key="2">
    <citation type="submission" date="2021-01" db="EMBL/GenBank/DDBJ databases">
        <authorList>
            <person name="Hahn C.R."/>
            <person name="Youssef N.H."/>
            <person name="Elshahed M."/>
        </authorList>
    </citation>
    <scope>NUCLEOTIDE SEQUENCE</scope>
    <source>
        <strain evidence="4">Zod_Metabat.24</strain>
    </source>
</reference>
<dbReference type="FunFam" id="3.20.20.140:FF:000005">
    <property type="entry name" value="TatD family hydrolase"/>
    <property type="match status" value="1"/>
</dbReference>
<dbReference type="GO" id="GO:0016788">
    <property type="term" value="F:hydrolase activity, acting on ester bonds"/>
    <property type="evidence" value="ECO:0007669"/>
    <property type="project" value="InterPro"/>
</dbReference>
<dbReference type="InterPro" id="IPR018228">
    <property type="entry name" value="DNase_TatD-rel_CS"/>
</dbReference>
<comment type="caution">
    <text evidence="4">The sequence shown here is derived from an EMBL/GenBank/DDBJ whole genome shotgun (WGS) entry which is preliminary data.</text>
</comment>
<dbReference type="AlphaFoldDB" id="A0A9D8KJW7"/>
<name>A0A9D8KJW7_9DELT</name>
<dbReference type="InterPro" id="IPR032466">
    <property type="entry name" value="Metal_Hydrolase"/>
</dbReference>
<dbReference type="SUPFAM" id="SSF51556">
    <property type="entry name" value="Metallo-dependent hydrolases"/>
    <property type="match status" value="1"/>
</dbReference>
<gene>
    <name evidence="4" type="ORF">JW984_16890</name>
</gene>
<dbReference type="PROSITE" id="PS01137">
    <property type="entry name" value="TATD_1"/>
    <property type="match status" value="1"/>
</dbReference>
<evidence type="ECO:0000256" key="1">
    <source>
        <dbReference type="ARBA" id="ARBA00022723"/>
    </source>
</evidence>
<dbReference type="PANTHER" id="PTHR46124">
    <property type="entry name" value="D-AMINOACYL-TRNA DEACYLASE"/>
    <property type="match status" value="1"/>
</dbReference>
<dbReference type="GO" id="GO:0046872">
    <property type="term" value="F:metal ion binding"/>
    <property type="evidence" value="ECO:0007669"/>
    <property type="project" value="UniProtKB-KW"/>
</dbReference>
<dbReference type="Pfam" id="PF01026">
    <property type="entry name" value="TatD_DNase"/>
    <property type="match status" value="1"/>
</dbReference>
<evidence type="ECO:0000313" key="4">
    <source>
        <dbReference type="EMBL" id="MBN1574875.1"/>
    </source>
</evidence>
<sequence>MLIDSHAHLDLPQFDGDRVAVIERAFADVKDGAGGLTGIVTIGFDLNSSKKAVQIAEANDNIYAVVGVHPHDAKAVTERTIEGIRDLTNRKKVVGIGETGLDLFRKLSPVDRQYKAFHSFLDLSGETALPIVIHDRDANAEVLEVLTKNRGDYTPGIIHCFSGDWGYARKCLDLDFYISIPGVVTFPKAKQLHDVVKRLPTDRILFETDAPFLTPAPFRGKRNEPAYVRYTAVAAAEIRGDFPEKLMEAAALNTIKVFGIEEL</sequence>
<dbReference type="PANTHER" id="PTHR46124:SF2">
    <property type="entry name" value="D-AMINOACYL-TRNA DEACYLASE"/>
    <property type="match status" value="1"/>
</dbReference>
<accession>A0A9D8KJW7</accession>
<dbReference type="GO" id="GO:0005829">
    <property type="term" value="C:cytosol"/>
    <property type="evidence" value="ECO:0007669"/>
    <property type="project" value="TreeGrafter"/>
</dbReference>
<dbReference type="EMBL" id="JAFGIX010000091">
    <property type="protein sequence ID" value="MBN1574875.1"/>
    <property type="molecule type" value="Genomic_DNA"/>
</dbReference>
<evidence type="ECO:0000313" key="5">
    <source>
        <dbReference type="Proteomes" id="UP000809273"/>
    </source>
</evidence>
<feature type="binding site" evidence="3">
    <location>
        <position position="8"/>
    </location>
    <ligand>
        <name>a divalent metal cation</name>
        <dbReference type="ChEBI" id="CHEBI:60240"/>
        <label>1</label>
    </ligand>
</feature>
<feature type="binding site" evidence="3">
    <location>
        <position position="134"/>
    </location>
    <ligand>
        <name>a divalent metal cation</name>
        <dbReference type="ChEBI" id="CHEBI:60240"/>
        <label>2</label>
    </ligand>
</feature>
<feature type="binding site" evidence="3">
    <location>
        <position position="98"/>
    </location>
    <ligand>
        <name>a divalent metal cation</name>
        <dbReference type="ChEBI" id="CHEBI:60240"/>
        <label>1</label>
    </ligand>
</feature>
<dbReference type="CDD" id="cd01310">
    <property type="entry name" value="TatD_DNAse"/>
    <property type="match status" value="1"/>
</dbReference>
<dbReference type="NCBIfam" id="TIGR00010">
    <property type="entry name" value="YchF/TatD family DNA exonuclease"/>
    <property type="match status" value="1"/>
</dbReference>
<evidence type="ECO:0000256" key="2">
    <source>
        <dbReference type="ARBA" id="ARBA00022801"/>
    </source>
</evidence>
<reference evidence="4" key="1">
    <citation type="journal article" date="2021" name="Environ. Microbiol.">
        <title>Genomic characterization of three novel Desulfobacterota classes expand the metabolic and phylogenetic diversity of the phylum.</title>
        <authorList>
            <person name="Murphy C.L."/>
            <person name="Biggerstaff J."/>
            <person name="Eichhorn A."/>
            <person name="Ewing E."/>
            <person name="Shahan R."/>
            <person name="Soriano D."/>
            <person name="Stewart S."/>
            <person name="VanMol K."/>
            <person name="Walker R."/>
            <person name="Walters P."/>
            <person name="Elshahed M.S."/>
            <person name="Youssef N.H."/>
        </authorList>
    </citation>
    <scope>NUCLEOTIDE SEQUENCE</scope>
    <source>
        <strain evidence="4">Zod_Metabat.24</strain>
    </source>
</reference>
<feature type="binding site" evidence="3">
    <location>
        <position position="209"/>
    </location>
    <ligand>
        <name>a divalent metal cation</name>
        <dbReference type="ChEBI" id="CHEBI:60240"/>
        <label>1</label>
    </ligand>
</feature>
<evidence type="ECO:0000256" key="3">
    <source>
        <dbReference type="PIRSR" id="PIRSR005902-1"/>
    </source>
</evidence>
<organism evidence="4 5">
    <name type="scientific">Candidatus Zymogenus saltonus</name>
    <dbReference type="NCBI Taxonomy" id="2844893"/>
    <lineage>
        <taxon>Bacteria</taxon>
        <taxon>Deltaproteobacteria</taxon>
        <taxon>Candidatus Zymogenia</taxon>
        <taxon>Candidatus Zymogeniales</taxon>
        <taxon>Candidatus Zymogenaceae</taxon>
        <taxon>Candidatus Zymogenus</taxon>
    </lineage>
</organism>
<feature type="binding site" evidence="3">
    <location>
        <position position="6"/>
    </location>
    <ligand>
        <name>a divalent metal cation</name>
        <dbReference type="ChEBI" id="CHEBI:60240"/>
        <label>1</label>
    </ligand>
</feature>
<dbReference type="GO" id="GO:0004536">
    <property type="term" value="F:DNA nuclease activity"/>
    <property type="evidence" value="ECO:0007669"/>
    <property type="project" value="InterPro"/>
</dbReference>
<dbReference type="PIRSF" id="PIRSF005902">
    <property type="entry name" value="DNase_TatD"/>
    <property type="match status" value="1"/>
</dbReference>
<proteinExistence type="predicted"/>
<keyword evidence="2 4" id="KW-0378">Hydrolase</keyword>
<dbReference type="InterPro" id="IPR001130">
    <property type="entry name" value="TatD-like"/>
</dbReference>
<keyword evidence="1 3" id="KW-0479">Metal-binding</keyword>
<protein>
    <submittedName>
        <fullName evidence="4">TatD family hydrolase</fullName>
    </submittedName>
</protein>
<dbReference type="InterPro" id="IPR015991">
    <property type="entry name" value="TatD/YcfH-like"/>
</dbReference>
<dbReference type="Proteomes" id="UP000809273">
    <property type="component" value="Unassembled WGS sequence"/>
</dbReference>